<evidence type="ECO:0000313" key="4">
    <source>
        <dbReference type="Proteomes" id="UP000298510"/>
    </source>
</evidence>
<evidence type="ECO:0000256" key="1">
    <source>
        <dbReference type="SAM" id="SignalP"/>
    </source>
</evidence>
<evidence type="ECO:0000313" key="2">
    <source>
        <dbReference type="EMBL" id="TFU56216.1"/>
    </source>
</evidence>
<gene>
    <name evidence="2" type="ORF">E0L31_26215</name>
    <name evidence="3" type="ORF">FOT62_20715</name>
</gene>
<proteinExistence type="predicted"/>
<reference evidence="2 4" key="1">
    <citation type="submission" date="2019-03" db="EMBL/GenBank/DDBJ databases">
        <title>Serratia marcescens strain N2 draft genome.</title>
        <authorList>
            <person name="Yassin A."/>
            <person name="El-Kenawy N."/>
            <person name="Youssef N.H."/>
        </authorList>
    </citation>
    <scope>NUCLEOTIDE SEQUENCE [LARGE SCALE GENOMIC DNA]</scope>
    <source>
        <strain evidence="2 4">N2</strain>
    </source>
</reference>
<feature type="chain" id="PRO_5022892663" description="Lipoprotein" evidence="1">
    <location>
        <begin position="21"/>
        <end position="112"/>
    </location>
</feature>
<feature type="signal peptide" evidence="1">
    <location>
        <begin position="1"/>
        <end position="20"/>
    </location>
</feature>
<evidence type="ECO:0000313" key="3">
    <source>
        <dbReference type="EMBL" id="TXE28605.1"/>
    </source>
</evidence>
<protein>
    <recommendedName>
        <fullName evidence="6">Lipoprotein</fullName>
    </recommendedName>
</protein>
<accession>A0A5C7C6T9</accession>
<organism evidence="3 5">
    <name type="scientific">Serratia marcescens</name>
    <dbReference type="NCBI Taxonomy" id="615"/>
    <lineage>
        <taxon>Bacteria</taxon>
        <taxon>Pseudomonadati</taxon>
        <taxon>Pseudomonadota</taxon>
        <taxon>Gammaproteobacteria</taxon>
        <taxon>Enterobacterales</taxon>
        <taxon>Yersiniaceae</taxon>
        <taxon>Serratia</taxon>
    </lineage>
</organism>
<reference evidence="3 5" key="2">
    <citation type="submission" date="2019-07" db="EMBL/GenBank/DDBJ databases">
        <title>Serratia strains were isolated from fresh produce.</title>
        <authorList>
            <person name="Cho G.-S."/>
            <person name="Stein M."/>
            <person name="Lee W."/>
            <person name="Suh S.H."/>
            <person name="Franz C.M.A.P."/>
        </authorList>
    </citation>
    <scope>NUCLEOTIDE SEQUENCE [LARGE SCALE GENOMIC DNA]</scope>
    <source>
        <strain evidence="3 5">S16</strain>
    </source>
</reference>
<dbReference type="EMBL" id="VOUQ01000014">
    <property type="protein sequence ID" value="TXE28605.1"/>
    <property type="molecule type" value="Genomic_DNA"/>
</dbReference>
<dbReference type="PROSITE" id="PS51257">
    <property type="entry name" value="PROKAR_LIPOPROTEIN"/>
    <property type="match status" value="1"/>
</dbReference>
<evidence type="ECO:0008006" key="6">
    <source>
        <dbReference type="Google" id="ProtNLM"/>
    </source>
</evidence>
<dbReference type="EMBL" id="SPSG01003627">
    <property type="protein sequence ID" value="TFU56216.1"/>
    <property type="molecule type" value="Genomic_DNA"/>
</dbReference>
<dbReference type="Proteomes" id="UP000321126">
    <property type="component" value="Unassembled WGS sequence"/>
</dbReference>
<keyword evidence="1" id="KW-0732">Signal</keyword>
<comment type="caution">
    <text evidence="3">The sequence shown here is derived from an EMBL/GenBank/DDBJ whole genome shotgun (WGS) entry which is preliminary data.</text>
</comment>
<name>A0A5C7C6T9_SERMA</name>
<evidence type="ECO:0000313" key="5">
    <source>
        <dbReference type="Proteomes" id="UP000321126"/>
    </source>
</evidence>
<dbReference type="RefSeq" id="WP_147827111.1">
    <property type="nucleotide sequence ID" value="NZ_CAMIPY010000001.1"/>
</dbReference>
<sequence length="112" mass="12357">MKKFVGLFAVLILSGCSTTANELRLTSPALKGHSSKSADLYIGCVLNNWNEKNTISPISPQPIENGYSAQINDMTRGVVMLVDVRNVDTGSDFIFYKKRDMSFYESAIIACK</sequence>
<dbReference type="AlphaFoldDB" id="A0A5C7C6T9"/>